<dbReference type="RefSeq" id="WP_345514329.1">
    <property type="nucleotide sequence ID" value="NZ_BAAAXD010000027.1"/>
</dbReference>
<keyword evidence="1" id="KW-0472">Membrane</keyword>
<name>A0ABV5RMF1_9ACTN</name>
<evidence type="ECO:0000313" key="2">
    <source>
        <dbReference type="EMBL" id="MFB9579042.1"/>
    </source>
</evidence>
<keyword evidence="3" id="KW-1185">Reference proteome</keyword>
<feature type="transmembrane region" description="Helical" evidence="1">
    <location>
        <begin position="100"/>
        <end position="122"/>
    </location>
</feature>
<proteinExistence type="predicted"/>
<dbReference type="EMBL" id="JBHMCG010000204">
    <property type="protein sequence ID" value="MFB9579042.1"/>
    <property type="molecule type" value="Genomic_DNA"/>
</dbReference>
<evidence type="ECO:0000313" key="3">
    <source>
        <dbReference type="Proteomes" id="UP001589710"/>
    </source>
</evidence>
<sequence>MSGLIDVLVIIAVIALVVVRQCSARRIADDRRWWVLPGILIFLSLREPGLTDPRHEALSAVVLGAELLVGLAIGVGWGWTTRLWRESDGSLWSRGTKATLLVWTGGLAMRAALYGTAALMGIRQGSAALMAALALTLLARSAVLTWRARGMSPAYGDAVGGLSSQPAWKDRV</sequence>
<evidence type="ECO:0000256" key="1">
    <source>
        <dbReference type="SAM" id="Phobius"/>
    </source>
</evidence>
<dbReference type="Proteomes" id="UP001589710">
    <property type="component" value="Unassembled WGS sequence"/>
</dbReference>
<accession>A0ABV5RMF1</accession>
<protein>
    <submittedName>
        <fullName evidence="2">DUF1453 domain-containing protein</fullName>
    </submittedName>
</protein>
<comment type="caution">
    <text evidence="2">The sequence shown here is derived from an EMBL/GenBank/DDBJ whole genome shotgun (WGS) entry which is preliminary data.</text>
</comment>
<reference evidence="2 3" key="1">
    <citation type="submission" date="2024-09" db="EMBL/GenBank/DDBJ databases">
        <authorList>
            <person name="Sun Q."/>
            <person name="Mori K."/>
        </authorList>
    </citation>
    <scope>NUCLEOTIDE SEQUENCE [LARGE SCALE GENOMIC DNA]</scope>
    <source>
        <strain evidence="2 3">JCM 3331</strain>
    </source>
</reference>
<feature type="transmembrane region" description="Helical" evidence="1">
    <location>
        <begin position="128"/>
        <end position="146"/>
    </location>
</feature>
<keyword evidence="1" id="KW-0812">Transmembrane</keyword>
<keyword evidence="1" id="KW-1133">Transmembrane helix</keyword>
<organism evidence="2 3">
    <name type="scientific">Streptomyces yanii</name>
    <dbReference type="NCBI Taxonomy" id="78510"/>
    <lineage>
        <taxon>Bacteria</taxon>
        <taxon>Bacillati</taxon>
        <taxon>Actinomycetota</taxon>
        <taxon>Actinomycetes</taxon>
        <taxon>Kitasatosporales</taxon>
        <taxon>Streptomycetaceae</taxon>
        <taxon>Streptomyces</taxon>
    </lineage>
</organism>
<gene>
    <name evidence="2" type="ORF">ACFFTL_44045</name>
</gene>
<feature type="transmembrane region" description="Helical" evidence="1">
    <location>
        <begin position="57"/>
        <end position="79"/>
    </location>
</feature>